<evidence type="ECO:0000259" key="6">
    <source>
        <dbReference type="Pfam" id="PF01284"/>
    </source>
</evidence>
<dbReference type="Pfam" id="PF01284">
    <property type="entry name" value="MARVEL"/>
    <property type="match status" value="1"/>
</dbReference>
<keyword evidence="3 5" id="KW-1133">Transmembrane helix</keyword>
<evidence type="ECO:0000313" key="8">
    <source>
        <dbReference type="Proteomes" id="UP001161017"/>
    </source>
</evidence>
<organism evidence="7 8">
    <name type="scientific">Ramalina farinacea</name>
    <dbReference type="NCBI Taxonomy" id="258253"/>
    <lineage>
        <taxon>Eukaryota</taxon>
        <taxon>Fungi</taxon>
        <taxon>Dikarya</taxon>
        <taxon>Ascomycota</taxon>
        <taxon>Pezizomycotina</taxon>
        <taxon>Lecanoromycetes</taxon>
        <taxon>OSLEUM clade</taxon>
        <taxon>Lecanoromycetidae</taxon>
        <taxon>Lecanorales</taxon>
        <taxon>Lecanorineae</taxon>
        <taxon>Ramalinaceae</taxon>
        <taxon>Ramalina</taxon>
    </lineage>
</organism>
<feature type="transmembrane region" description="Helical" evidence="5">
    <location>
        <begin position="65"/>
        <end position="83"/>
    </location>
</feature>
<comment type="caution">
    <text evidence="7">The sequence shown here is derived from an EMBL/GenBank/DDBJ whole genome shotgun (WGS) entry which is preliminary data.</text>
</comment>
<evidence type="ECO:0000256" key="3">
    <source>
        <dbReference type="ARBA" id="ARBA00022989"/>
    </source>
</evidence>
<dbReference type="PANTHER" id="PTHR42083:SF1">
    <property type="entry name" value="MARVEL DOMAIN-CONTAINING PROTEIN"/>
    <property type="match status" value="1"/>
</dbReference>
<name>A0AA43TZT3_9LECA</name>
<dbReference type="PANTHER" id="PTHR42083">
    <property type="entry name" value="MARVEL DOMAIN-CONTAINING PROTEIN"/>
    <property type="match status" value="1"/>
</dbReference>
<evidence type="ECO:0000256" key="5">
    <source>
        <dbReference type="SAM" id="Phobius"/>
    </source>
</evidence>
<dbReference type="AlphaFoldDB" id="A0AA43TZT3"/>
<keyword evidence="8" id="KW-1185">Reference proteome</keyword>
<feature type="domain" description="MARVEL" evidence="6">
    <location>
        <begin position="27"/>
        <end position="146"/>
    </location>
</feature>
<dbReference type="Proteomes" id="UP001161017">
    <property type="component" value="Unassembled WGS sequence"/>
</dbReference>
<dbReference type="GO" id="GO:0016020">
    <property type="term" value="C:membrane"/>
    <property type="evidence" value="ECO:0007669"/>
    <property type="project" value="UniProtKB-SubCell"/>
</dbReference>
<evidence type="ECO:0000256" key="2">
    <source>
        <dbReference type="ARBA" id="ARBA00022692"/>
    </source>
</evidence>
<dbReference type="InterPro" id="IPR036259">
    <property type="entry name" value="MFS_trans_sf"/>
</dbReference>
<feature type="transmembrane region" description="Helical" evidence="5">
    <location>
        <begin position="21"/>
        <end position="45"/>
    </location>
</feature>
<keyword evidence="4 5" id="KW-0472">Membrane</keyword>
<evidence type="ECO:0000256" key="1">
    <source>
        <dbReference type="ARBA" id="ARBA00004141"/>
    </source>
</evidence>
<accession>A0AA43TZT3</accession>
<comment type="subcellular location">
    <subcellularLocation>
        <location evidence="1">Membrane</location>
        <topology evidence="1">Multi-pass membrane protein</topology>
    </subcellularLocation>
</comment>
<gene>
    <name evidence="7" type="ORF">OHK93_003407</name>
</gene>
<protein>
    <recommendedName>
        <fullName evidence="6">MARVEL domain-containing protein</fullName>
    </recommendedName>
</protein>
<dbReference type="Gene3D" id="1.20.1250.20">
    <property type="entry name" value="MFS general substrate transporter like domains"/>
    <property type="match status" value="1"/>
</dbReference>
<evidence type="ECO:0000256" key="4">
    <source>
        <dbReference type="ARBA" id="ARBA00023136"/>
    </source>
</evidence>
<evidence type="ECO:0000313" key="7">
    <source>
        <dbReference type="EMBL" id="MDI1492195.1"/>
    </source>
</evidence>
<feature type="transmembrane region" description="Helical" evidence="5">
    <location>
        <begin position="95"/>
        <end position="113"/>
    </location>
</feature>
<feature type="transmembrane region" description="Helical" evidence="5">
    <location>
        <begin position="133"/>
        <end position="155"/>
    </location>
</feature>
<dbReference type="EMBL" id="JAPUFD010000018">
    <property type="protein sequence ID" value="MDI1492195.1"/>
    <property type="molecule type" value="Genomic_DNA"/>
</dbReference>
<proteinExistence type="predicted"/>
<keyword evidence="2 5" id="KW-0812">Transmembrane</keyword>
<reference evidence="7" key="1">
    <citation type="journal article" date="2023" name="Genome Biol. Evol.">
        <title>First Whole Genome Sequence and Flow Cytometry Genome Size Data for the Lichen-Forming Fungus Ramalina farinacea (Ascomycota).</title>
        <authorList>
            <person name="Llewellyn T."/>
            <person name="Mian S."/>
            <person name="Hill R."/>
            <person name="Leitch I.J."/>
            <person name="Gaya E."/>
        </authorList>
    </citation>
    <scope>NUCLEOTIDE SEQUENCE</scope>
    <source>
        <strain evidence="7">LIQ254RAFAR</strain>
    </source>
</reference>
<sequence>MAFKRFNARPTSTTSSSSTPFALVVLNLTLRFLQFVFALAVIGLYAQGIKSDHDNHRHADYNWSYAVVVGTLAAITTIIYALPKLKSYLGFGWDWCLFILWVAVFGVFGNKYIHDHNPNHDATISRMKNAVWIDLVNMLLWLVTAVMATVAFFSLRGGKSLHTGRATV</sequence>
<dbReference type="InterPro" id="IPR008253">
    <property type="entry name" value="Marvel"/>
</dbReference>